<evidence type="ECO:0000256" key="7">
    <source>
        <dbReference type="ARBA" id="ARBA00022777"/>
    </source>
</evidence>
<dbReference type="OrthoDB" id="9786919at2"/>
<comment type="catalytic activity">
    <reaction evidence="1">
        <text>ATP + protein L-histidine = ADP + protein N-phospho-L-histidine.</text>
        <dbReference type="EC" id="2.7.13.3"/>
    </reaction>
</comment>
<keyword evidence="5" id="KW-0808">Transferase</keyword>
<organism evidence="13 14">
    <name type="scientific">Hungatella hathewayi WAL-18680</name>
    <dbReference type="NCBI Taxonomy" id="742737"/>
    <lineage>
        <taxon>Bacteria</taxon>
        <taxon>Bacillati</taxon>
        <taxon>Bacillota</taxon>
        <taxon>Clostridia</taxon>
        <taxon>Lachnospirales</taxon>
        <taxon>Lachnospiraceae</taxon>
        <taxon>Hungatella</taxon>
    </lineage>
</organism>
<evidence type="ECO:0000256" key="8">
    <source>
        <dbReference type="ARBA" id="ARBA00022989"/>
    </source>
</evidence>
<dbReference type="InterPro" id="IPR005467">
    <property type="entry name" value="His_kinase_dom"/>
</dbReference>
<evidence type="ECO:0000313" key="13">
    <source>
        <dbReference type="EMBL" id="EHI60047.1"/>
    </source>
</evidence>
<dbReference type="SMART" id="SM00388">
    <property type="entry name" value="HisKA"/>
    <property type="match status" value="1"/>
</dbReference>
<dbReference type="Pfam" id="PF00512">
    <property type="entry name" value="HisKA"/>
    <property type="match status" value="1"/>
</dbReference>
<evidence type="ECO:0000256" key="1">
    <source>
        <dbReference type="ARBA" id="ARBA00000085"/>
    </source>
</evidence>
<dbReference type="HOGENOM" id="CLU_000445_89_6_9"/>
<dbReference type="EC" id="2.7.13.3" evidence="3"/>
<dbReference type="GO" id="GO:0005886">
    <property type="term" value="C:plasma membrane"/>
    <property type="evidence" value="ECO:0007669"/>
    <property type="project" value="TreeGrafter"/>
</dbReference>
<evidence type="ECO:0000259" key="11">
    <source>
        <dbReference type="PROSITE" id="PS50109"/>
    </source>
</evidence>
<dbReference type="InterPro" id="IPR036890">
    <property type="entry name" value="HATPase_C_sf"/>
</dbReference>
<evidence type="ECO:0000256" key="5">
    <source>
        <dbReference type="ARBA" id="ARBA00022679"/>
    </source>
</evidence>
<dbReference type="EMBL" id="ADLN01000036">
    <property type="protein sequence ID" value="EHI60047.1"/>
    <property type="molecule type" value="Genomic_DNA"/>
</dbReference>
<keyword evidence="10" id="KW-0472">Membrane</keyword>
<dbReference type="SUPFAM" id="SSF55874">
    <property type="entry name" value="ATPase domain of HSP90 chaperone/DNA topoisomerase II/histidine kinase"/>
    <property type="match status" value="1"/>
</dbReference>
<dbReference type="Gene3D" id="3.30.565.10">
    <property type="entry name" value="Histidine kinase-like ATPase, C-terminal domain"/>
    <property type="match status" value="1"/>
</dbReference>
<reference evidence="13 14" key="1">
    <citation type="submission" date="2011-08" db="EMBL/GenBank/DDBJ databases">
        <title>The Genome Sequence of Clostridium hathewayi WAL-18680.</title>
        <authorList>
            <consortium name="The Broad Institute Genome Sequencing Platform"/>
            <person name="Earl A."/>
            <person name="Ward D."/>
            <person name="Feldgarden M."/>
            <person name="Gevers D."/>
            <person name="Finegold S.M."/>
            <person name="Summanen P.H."/>
            <person name="Molitoris D.R."/>
            <person name="Song M."/>
            <person name="Daigneault M."/>
            <person name="Allen-Vercoe E."/>
            <person name="Young S.K."/>
            <person name="Zeng Q."/>
            <person name="Gargeya S."/>
            <person name="Fitzgerald M."/>
            <person name="Haas B."/>
            <person name="Abouelleil A."/>
            <person name="Alvarado L."/>
            <person name="Arachchi H.M."/>
            <person name="Berlin A."/>
            <person name="Brown A."/>
            <person name="Chapman S.B."/>
            <person name="Chen Z."/>
            <person name="Dunbar C."/>
            <person name="Freedman E."/>
            <person name="Gearin G."/>
            <person name="Gellesch M."/>
            <person name="Goldberg J."/>
            <person name="Griggs A."/>
            <person name="Gujja S."/>
            <person name="Heiman D."/>
            <person name="Howarth C."/>
            <person name="Larson L."/>
            <person name="Lui A."/>
            <person name="MacDonald P.J.P."/>
            <person name="Montmayeur A."/>
            <person name="Murphy C."/>
            <person name="Neiman D."/>
            <person name="Pearson M."/>
            <person name="Priest M."/>
            <person name="Roberts A."/>
            <person name="Saif S."/>
            <person name="Shea T."/>
            <person name="Shenoy N."/>
            <person name="Sisk P."/>
            <person name="Stolte C."/>
            <person name="Sykes S."/>
            <person name="Wortman J."/>
            <person name="Nusbaum C."/>
            <person name="Birren B."/>
        </authorList>
    </citation>
    <scope>NUCLEOTIDE SEQUENCE [LARGE SCALE GENOMIC DNA]</scope>
    <source>
        <strain evidence="13 14">WAL-18680</strain>
    </source>
</reference>
<dbReference type="CDD" id="cd00082">
    <property type="entry name" value="HisKA"/>
    <property type="match status" value="1"/>
</dbReference>
<comment type="caution">
    <text evidence="13">The sequence shown here is derived from an EMBL/GenBank/DDBJ whole genome shotgun (WGS) entry which is preliminary data.</text>
</comment>
<dbReference type="PANTHER" id="PTHR45436:SF5">
    <property type="entry name" value="SENSOR HISTIDINE KINASE TRCS"/>
    <property type="match status" value="1"/>
</dbReference>
<dbReference type="Gene3D" id="1.10.287.130">
    <property type="match status" value="1"/>
</dbReference>
<dbReference type="Pfam" id="PF00672">
    <property type="entry name" value="HAMP"/>
    <property type="match status" value="1"/>
</dbReference>
<dbReference type="SMART" id="SM00387">
    <property type="entry name" value="HATPase_c"/>
    <property type="match status" value="1"/>
</dbReference>
<dbReference type="SMART" id="SM00304">
    <property type="entry name" value="HAMP"/>
    <property type="match status" value="1"/>
</dbReference>
<keyword evidence="4" id="KW-0597">Phosphoprotein</keyword>
<sequence length="468" mass="52180">MKLTKKLTVILTAGLAAGFLTVSGAAVWQMRSQSIAVAVDNYGKQMDSIAYAFSEIGAREEFENLGDIAAEAYLKYQFRRCYKDGYALLKGDECLVNLTDYEVLSPSALEGAYMIQHLGKQSVLLMRREISQFPGYQVLMTQDITPYYQEIERRGLYLLLLCCLIWAVTGAGVFALVHRALKPLRRLTKAAGSIGEGNLDERVPVESQDEIGEFATVFNRMTEQVEAQVEDLQLLLGALAHEIKTPMTAVIGYSDSLLHVKLSGEQKERALEQIHHAGLRLERLSSKMLNFLGTYENGEIQMEEIAVEELFQEVLKETEPLWREKQLVMIEKAGEEKASEVLAVRGDRGLLIALLYNLVHNAVKASRPGERIWLTAEDGMMAVRDEGFGIPEKDLSHVTEAFYMADKSRSRSEGGSGLGLALCERIALLHGFRMEIRSPWDGQALGVEKKGKGTEVILLSSVYKTFTL</sequence>
<dbReference type="SUPFAM" id="SSF158472">
    <property type="entry name" value="HAMP domain-like"/>
    <property type="match status" value="1"/>
</dbReference>
<keyword evidence="9" id="KW-0902">Two-component regulatory system</keyword>
<dbReference type="PROSITE" id="PS50109">
    <property type="entry name" value="HIS_KIN"/>
    <property type="match status" value="1"/>
</dbReference>
<evidence type="ECO:0000256" key="3">
    <source>
        <dbReference type="ARBA" id="ARBA00012438"/>
    </source>
</evidence>
<feature type="domain" description="Histidine kinase" evidence="11">
    <location>
        <begin position="238"/>
        <end position="464"/>
    </location>
</feature>
<dbReference type="AlphaFoldDB" id="G5IEJ4"/>
<dbReference type="InterPro" id="IPR003661">
    <property type="entry name" value="HisK_dim/P_dom"/>
</dbReference>
<keyword evidence="6 10" id="KW-0812">Transmembrane</keyword>
<dbReference type="CDD" id="cd06225">
    <property type="entry name" value="HAMP"/>
    <property type="match status" value="1"/>
</dbReference>
<dbReference type="InterPro" id="IPR036097">
    <property type="entry name" value="HisK_dim/P_sf"/>
</dbReference>
<gene>
    <name evidence="13" type="ORF">HMPREF9473_01921</name>
</gene>
<evidence type="ECO:0000256" key="2">
    <source>
        <dbReference type="ARBA" id="ARBA00004370"/>
    </source>
</evidence>
<evidence type="ECO:0000313" key="14">
    <source>
        <dbReference type="Proteomes" id="UP000005384"/>
    </source>
</evidence>
<dbReference type="Gene3D" id="6.10.340.10">
    <property type="match status" value="1"/>
</dbReference>
<protein>
    <recommendedName>
        <fullName evidence="3">histidine kinase</fullName>
        <ecNumber evidence="3">2.7.13.3</ecNumber>
    </recommendedName>
</protein>
<dbReference type="PATRIC" id="fig|742737.3.peg.1946"/>
<keyword evidence="8 10" id="KW-1133">Transmembrane helix</keyword>
<evidence type="ECO:0000259" key="12">
    <source>
        <dbReference type="PROSITE" id="PS50885"/>
    </source>
</evidence>
<dbReference type="Proteomes" id="UP000005384">
    <property type="component" value="Unassembled WGS sequence"/>
</dbReference>
<keyword evidence="7" id="KW-0418">Kinase</keyword>
<dbReference type="InterPro" id="IPR003660">
    <property type="entry name" value="HAMP_dom"/>
</dbReference>
<evidence type="ECO:0000256" key="4">
    <source>
        <dbReference type="ARBA" id="ARBA00022553"/>
    </source>
</evidence>
<feature type="domain" description="HAMP" evidence="12">
    <location>
        <begin position="178"/>
        <end position="230"/>
    </location>
</feature>
<dbReference type="RefSeq" id="WP_006779901.1">
    <property type="nucleotide sequence ID" value="NZ_CP040506.1"/>
</dbReference>
<dbReference type="SUPFAM" id="SSF47384">
    <property type="entry name" value="Homodimeric domain of signal transducing histidine kinase"/>
    <property type="match status" value="1"/>
</dbReference>
<keyword evidence="14" id="KW-1185">Reference proteome</keyword>
<dbReference type="PROSITE" id="PS50885">
    <property type="entry name" value="HAMP"/>
    <property type="match status" value="1"/>
</dbReference>
<dbReference type="InterPro" id="IPR050428">
    <property type="entry name" value="TCS_sensor_his_kinase"/>
</dbReference>
<evidence type="ECO:0000256" key="6">
    <source>
        <dbReference type="ARBA" id="ARBA00022692"/>
    </source>
</evidence>
<comment type="subcellular location">
    <subcellularLocation>
        <location evidence="2">Membrane</location>
    </subcellularLocation>
</comment>
<dbReference type="PANTHER" id="PTHR45436">
    <property type="entry name" value="SENSOR HISTIDINE KINASE YKOH"/>
    <property type="match status" value="1"/>
</dbReference>
<evidence type="ECO:0000256" key="9">
    <source>
        <dbReference type="ARBA" id="ARBA00023012"/>
    </source>
</evidence>
<evidence type="ECO:0000256" key="10">
    <source>
        <dbReference type="SAM" id="Phobius"/>
    </source>
</evidence>
<accession>G5IEJ4</accession>
<feature type="transmembrane region" description="Helical" evidence="10">
    <location>
        <begin position="156"/>
        <end position="177"/>
    </location>
</feature>
<proteinExistence type="predicted"/>
<dbReference type="InterPro" id="IPR003594">
    <property type="entry name" value="HATPase_dom"/>
</dbReference>
<dbReference type="Pfam" id="PF02518">
    <property type="entry name" value="HATPase_c"/>
    <property type="match status" value="1"/>
</dbReference>
<dbReference type="GO" id="GO:0000155">
    <property type="term" value="F:phosphorelay sensor kinase activity"/>
    <property type="evidence" value="ECO:0007669"/>
    <property type="project" value="InterPro"/>
</dbReference>
<name>G5IEJ4_9FIRM</name>